<dbReference type="Gene3D" id="3.30.70.1740">
    <property type="entry name" value="Bypass-of-forespore C, C-terminal domain"/>
    <property type="match status" value="1"/>
</dbReference>
<evidence type="ECO:0000313" key="3">
    <source>
        <dbReference type="EMBL" id="PDO10236.1"/>
    </source>
</evidence>
<proteinExistence type="predicted"/>
<dbReference type="AlphaFoldDB" id="A0A2A6E098"/>
<sequence length="127" mass="14315">MRAETLWKKLKRRLKMRRQWLHFASVLVLPAALTAVSAMISPAATAGKGDAYFGIDRDGRLVLFDGPPREERAIRTFFQLDIERMESSLPSSYVEQLKKGVRVADADEFNSVLSTLADFAKEPAERS</sequence>
<organism evidence="3 4">
    <name type="scientific">Candidatus Reconcilbacillus cellulovorans</name>
    <dbReference type="NCBI Taxonomy" id="1906605"/>
    <lineage>
        <taxon>Bacteria</taxon>
        <taxon>Bacillati</taxon>
        <taxon>Bacillota</taxon>
        <taxon>Bacilli</taxon>
        <taxon>Bacillales</taxon>
        <taxon>Paenibacillaceae</taxon>
        <taxon>Candidatus Reconcilbacillus</taxon>
    </lineage>
</organism>
<feature type="signal peptide" evidence="1">
    <location>
        <begin position="1"/>
        <end position="46"/>
    </location>
</feature>
<dbReference type="Proteomes" id="UP000243688">
    <property type="component" value="Unassembled WGS sequence"/>
</dbReference>
<dbReference type="InterPro" id="IPR038117">
    <property type="entry name" value="BofC_C_sf"/>
</dbReference>
<gene>
    <name evidence="3" type="ORF">BLM47_08270</name>
</gene>
<feature type="chain" id="PRO_5039157484" description="Bypass of forespore C C-terminal domain-containing protein" evidence="1">
    <location>
        <begin position="47"/>
        <end position="127"/>
    </location>
</feature>
<name>A0A2A6E098_9BACL</name>
<feature type="domain" description="Bypass of forespore C C-terminal" evidence="2">
    <location>
        <begin position="47"/>
        <end position="116"/>
    </location>
</feature>
<protein>
    <recommendedName>
        <fullName evidence="2">Bypass of forespore C C-terminal domain-containing protein</fullName>
    </recommendedName>
</protein>
<accession>A0A2A6E098</accession>
<dbReference type="Pfam" id="PF08955">
    <property type="entry name" value="BofC_C"/>
    <property type="match status" value="1"/>
</dbReference>
<evidence type="ECO:0000259" key="2">
    <source>
        <dbReference type="Pfam" id="PF08955"/>
    </source>
</evidence>
<reference evidence="3 4" key="1">
    <citation type="submission" date="2016-12" db="EMBL/GenBank/DDBJ databases">
        <title>Candidatus Reconcilibacillus cellulovorans genome.</title>
        <authorList>
            <person name="Kolinko S."/>
            <person name="Wu Y.-W."/>
            <person name="Tachea F."/>
            <person name="Denzel E."/>
            <person name="Hiras J."/>
            <person name="Baecker N."/>
            <person name="Chan L.J."/>
            <person name="Eichorst S.A."/>
            <person name="Frey D."/>
            <person name="Adams P.D."/>
            <person name="Pray T."/>
            <person name="Tanjore D."/>
            <person name="Petzold C.J."/>
            <person name="Gladden J.M."/>
            <person name="Simmons B.A."/>
            <person name="Singer S.W."/>
        </authorList>
    </citation>
    <scope>NUCLEOTIDE SEQUENCE [LARGE SCALE GENOMIC DNA]</scope>
    <source>
        <strain evidence="3">JTherm</strain>
    </source>
</reference>
<keyword evidence="1" id="KW-0732">Signal</keyword>
<comment type="caution">
    <text evidence="3">The sequence shown here is derived from an EMBL/GenBank/DDBJ whole genome shotgun (WGS) entry which is preliminary data.</text>
</comment>
<dbReference type="InterPro" id="IPR015050">
    <property type="entry name" value="BofC_C"/>
</dbReference>
<evidence type="ECO:0000313" key="4">
    <source>
        <dbReference type="Proteomes" id="UP000243688"/>
    </source>
</evidence>
<dbReference type="EMBL" id="MOXJ01000017">
    <property type="protein sequence ID" value="PDO10236.1"/>
    <property type="molecule type" value="Genomic_DNA"/>
</dbReference>
<evidence type="ECO:0000256" key="1">
    <source>
        <dbReference type="SAM" id="SignalP"/>
    </source>
</evidence>